<evidence type="ECO:0000259" key="14">
    <source>
        <dbReference type="Pfam" id="PF07715"/>
    </source>
</evidence>
<evidence type="ECO:0000256" key="8">
    <source>
        <dbReference type="ARBA" id="ARBA00023170"/>
    </source>
</evidence>
<evidence type="ECO:0000256" key="12">
    <source>
        <dbReference type="SAM" id="SignalP"/>
    </source>
</evidence>
<reference evidence="15" key="1">
    <citation type="submission" date="2020-04" db="EMBL/GenBank/DDBJ databases">
        <title>Deep metagenomics examines the oral microbiome during advanced dental caries in children, revealing novel taxa and co-occurrences with host molecules.</title>
        <authorList>
            <person name="Baker J.L."/>
            <person name="Morton J.T."/>
            <person name="Dinis M."/>
            <person name="Alvarez R."/>
            <person name="Tran N.C."/>
            <person name="Knight R."/>
            <person name="Edlund A."/>
        </authorList>
    </citation>
    <scope>NUCLEOTIDE SEQUENCE</scope>
    <source>
        <strain evidence="15">JCVI_32_bin.14</strain>
    </source>
</reference>
<evidence type="ECO:0000256" key="5">
    <source>
        <dbReference type="ARBA" id="ARBA00022729"/>
    </source>
</evidence>
<evidence type="ECO:0000256" key="3">
    <source>
        <dbReference type="ARBA" id="ARBA00022452"/>
    </source>
</evidence>
<evidence type="ECO:0000256" key="2">
    <source>
        <dbReference type="ARBA" id="ARBA00022448"/>
    </source>
</evidence>
<keyword evidence="3 10" id="KW-1134">Transmembrane beta strand</keyword>
<keyword evidence="7 10" id="KW-0472">Membrane</keyword>
<evidence type="ECO:0000256" key="6">
    <source>
        <dbReference type="ARBA" id="ARBA00023077"/>
    </source>
</evidence>
<dbReference type="Pfam" id="PF00593">
    <property type="entry name" value="TonB_dep_Rec_b-barrel"/>
    <property type="match status" value="1"/>
</dbReference>
<comment type="similarity">
    <text evidence="10 11">Belongs to the TonB-dependent receptor family.</text>
</comment>
<evidence type="ECO:0000256" key="9">
    <source>
        <dbReference type="ARBA" id="ARBA00023237"/>
    </source>
</evidence>
<evidence type="ECO:0000256" key="7">
    <source>
        <dbReference type="ARBA" id="ARBA00023136"/>
    </source>
</evidence>
<dbReference type="EMBL" id="JABZMK010000032">
    <property type="protein sequence ID" value="MBF1129555.1"/>
    <property type="molecule type" value="Genomic_DNA"/>
</dbReference>
<accession>A0A930FPT0</accession>
<dbReference type="Pfam" id="PF07715">
    <property type="entry name" value="Plug"/>
    <property type="match status" value="1"/>
</dbReference>
<keyword evidence="4 10" id="KW-0812">Transmembrane</keyword>
<name>A0A930FPT0_9FIRM</name>
<keyword evidence="5 12" id="KW-0732">Signal</keyword>
<comment type="caution">
    <text evidence="15">The sequence shown here is derived from an EMBL/GenBank/DDBJ whole genome shotgun (WGS) entry which is preliminary data.</text>
</comment>
<feature type="domain" description="TonB-dependent receptor-like beta-barrel" evidence="13">
    <location>
        <begin position="222"/>
        <end position="617"/>
    </location>
</feature>
<evidence type="ECO:0000313" key="16">
    <source>
        <dbReference type="Proteomes" id="UP000757890"/>
    </source>
</evidence>
<organism evidence="15 16">
    <name type="scientific">Dialister invisus</name>
    <dbReference type="NCBI Taxonomy" id="218538"/>
    <lineage>
        <taxon>Bacteria</taxon>
        <taxon>Bacillati</taxon>
        <taxon>Bacillota</taxon>
        <taxon>Negativicutes</taxon>
        <taxon>Veillonellales</taxon>
        <taxon>Veillonellaceae</taxon>
        <taxon>Dialister</taxon>
    </lineage>
</organism>
<feature type="chain" id="PRO_5036815708" evidence="12">
    <location>
        <begin position="25"/>
        <end position="646"/>
    </location>
</feature>
<gene>
    <name evidence="15" type="ORF">HXL70_05855</name>
</gene>
<dbReference type="PANTHER" id="PTHR30069">
    <property type="entry name" value="TONB-DEPENDENT OUTER MEMBRANE RECEPTOR"/>
    <property type="match status" value="1"/>
</dbReference>
<feature type="signal peptide" evidence="12">
    <location>
        <begin position="1"/>
        <end position="24"/>
    </location>
</feature>
<evidence type="ECO:0000256" key="11">
    <source>
        <dbReference type="RuleBase" id="RU003357"/>
    </source>
</evidence>
<keyword evidence="9 10" id="KW-0998">Cell outer membrane</keyword>
<dbReference type="GO" id="GO:0015344">
    <property type="term" value="F:siderophore uptake transmembrane transporter activity"/>
    <property type="evidence" value="ECO:0007669"/>
    <property type="project" value="TreeGrafter"/>
</dbReference>
<dbReference type="Proteomes" id="UP000757890">
    <property type="component" value="Unassembled WGS sequence"/>
</dbReference>
<dbReference type="PROSITE" id="PS52016">
    <property type="entry name" value="TONB_DEPENDENT_REC_3"/>
    <property type="match status" value="1"/>
</dbReference>
<dbReference type="GO" id="GO:0009279">
    <property type="term" value="C:cell outer membrane"/>
    <property type="evidence" value="ECO:0007669"/>
    <property type="project" value="UniProtKB-SubCell"/>
</dbReference>
<proteinExistence type="inferred from homology"/>
<keyword evidence="2 10" id="KW-0813">Transport</keyword>
<dbReference type="CDD" id="cd01347">
    <property type="entry name" value="ligand_gated_channel"/>
    <property type="match status" value="1"/>
</dbReference>
<keyword evidence="6 11" id="KW-0798">TonB box</keyword>
<feature type="domain" description="TonB-dependent receptor plug" evidence="14">
    <location>
        <begin position="45"/>
        <end position="152"/>
    </location>
</feature>
<dbReference type="PROSITE" id="PS01156">
    <property type="entry name" value="TONB_DEPENDENT_REC_2"/>
    <property type="match status" value="1"/>
</dbReference>
<dbReference type="SUPFAM" id="SSF56935">
    <property type="entry name" value="Porins"/>
    <property type="match status" value="1"/>
</dbReference>
<dbReference type="AlphaFoldDB" id="A0A930FPT0"/>
<evidence type="ECO:0000256" key="1">
    <source>
        <dbReference type="ARBA" id="ARBA00004571"/>
    </source>
</evidence>
<evidence type="ECO:0000256" key="4">
    <source>
        <dbReference type="ARBA" id="ARBA00022692"/>
    </source>
</evidence>
<dbReference type="Gene3D" id="2.40.170.20">
    <property type="entry name" value="TonB-dependent receptor, beta-barrel domain"/>
    <property type="match status" value="1"/>
</dbReference>
<dbReference type="InterPro" id="IPR036942">
    <property type="entry name" value="Beta-barrel_TonB_sf"/>
</dbReference>
<dbReference type="PANTHER" id="PTHR30069:SF29">
    <property type="entry name" value="HEMOGLOBIN AND HEMOGLOBIN-HAPTOGLOBIN-BINDING PROTEIN 1-RELATED"/>
    <property type="match status" value="1"/>
</dbReference>
<dbReference type="InterPro" id="IPR000531">
    <property type="entry name" value="Beta-barrel_TonB"/>
</dbReference>
<evidence type="ECO:0000259" key="13">
    <source>
        <dbReference type="Pfam" id="PF00593"/>
    </source>
</evidence>
<sequence>MKKKNTALAGALLLVLAGWSAADAAEIYTLDPVIITAERTDTKELKTPAAVEIITDKQISETGAANMQEALKFSTGIITSSQGPRGLSQGTMTAKAVIRGVEKGTLVLVNGVPMNQSGMYSLQDIASDSVEKVEIVRGGGAVLYGSEASGGVINIITKGTRDTKVKAGFGNYGQQNYAVSAQAGDKFGITYSYDHMGKVDHISHPDGGRPAGMYYNIIRAEHNYVDWRYNITDGLYFTHAYSDNNSHYVYRYDGRNGKNKGQPGQDMIYKTRENVAGLHYDKDDLKADFYYHKRDMSTGKSKTEVAPYAKRGRYDPDKRIFTKTENNDETIGFNLSNRWHFDKGSVLIGGDFRRDMADVVDGNTYHYARNMYSLYGQLEYDFTGATRANLNLRQTWVAKDDAGNRYDKFTPELVLMHDLSEDTMIYAKAGKSFMMPTFKQLYGGGNVIASPGLRPQTGTHYEIGAKKNIGKSSWRLAAFHYKIKDSLEAKVGAGVVGDIKYANEDVRNTGIELEWTRNENENLSYHTGLTFGHPEKQERKAGGTIGDWHDYYGKVQWNGGIVYRTGKLTSAFEFAYLGKRIRDYTPYKSFKSQFFTDLNFSYQANENARFFLNIDNLFNRHDIISSSSSTFYNLGRNFLAGVEYKF</sequence>
<dbReference type="GO" id="GO:0044718">
    <property type="term" value="P:siderophore transmembrane transport"/>
    <property type="evidence" value="ECO:0007669"/>
    <property type="project" value="TreeGrafter"/>
</dbReference>
<evidence type="ECO:0000256" key="10">
    <source>
        <dbReference type="PROSITE-ProRule" id="PRU01360"/>
    </source>
</evidence>
<dbReference type="InterPro" id="IPR039426">
    <property type="entry name" value="TonB-dep_rcpt-like"/>
</dbReference>
<comment type="subcellular location">
    <subcellularLocation>
        <location evidence="1 10">Cell outer membrane</location>
        <topology evidence="1 10">Multi-pass membrane protein</topology>
    </subcellularLocation>
</comment>
<keyword evidence="8 15" id="KW-0675">Receptor</keyword>
<dbReference type="InterPro" id="IPR010917">
    <property type="entry name" value="TonB_rcpt_CS"/>
</dbReference>
<evidence type="ECO:0000313" key="15">
    <source>
        <dbReference type="EMBL" id="MBF1129555.1"/>
    </source>
</evidence>
<dbReference type="InterPro" id="IPR037066">
    <property type="entry name" value="Plug_dom_sf"/>
</dbReference>
<dbReference type="InterPro" id="IPR012910">
    <property type="entry name" value="Plug_dom"/>
</dbReference>
<dbReference type="Gene3D" id="2.170.130.10">
    <property type="entry name" value="TonB-dependent receptor, plug domain"/>
    <property type="match status" value="1"/>
</dbReference>
<protein>
    <submittedName>
        <fullName evidence="15">TonB-dependent receptor</fullName>
    </submittedName>
</protein>